<dbReference type="KEGG" id="lgo:JCM16774_1957"/>
<dbReference type="PROSITE" id="PS00409">
    <property type="entry name" value="PROKAR_NTER_METHYL"/>
    <property type="match status" value="1"/>
</dbReference>
<dbReference type="GO" id="GO:0015627">
    <property type="term" value="C:type II protein secretion system complex"/>
    <property type="evidence" value="ECO:0007669"/>
    <property type="project" value="InterPro"/>
</dbReference>
<dbReference type="SUPFAM" id="SSF54523">
    <property type="entry name" value="Pili subunits"/>
    <property type="match status" value="1"/>
</dbReference>
<dbReference type="OrthoDB" id="80589at2"/>
<dbReference type="NCBIfam" id="TIGR02532">
    <property type="entry name" value="IV_pilin_GFxxxE"/>
    <property type="match status" value="1"/>
</dbReference>
<evidence type="ECO:0000256" key="1">
    <source>
        <dbReference type="ARBA" id="ARBA00022481"/>
    </source>
</evidence>
<dbReference type="Gene3D" id="3.30.700.10">
    <property type="entry name" value="Glycoprotein, Type 4 Pilin"/>
    <property type="match status" value="1"/>
</dbReference>
<reference evidence="2 3" key="1">
    <citation type="submission" date="2019-07" db="EMBL/GenBank/DDBJ databases">
        <title>Complete Genome Sequence of Leptotrichia goodfellowii Strain JCM 16774.</title>
        <authorList>
            <person name="Watanabe S."/>
            <person name="Cui L."/>
        </authorList>
    </citation>
    <scope>NUCLEOTIDE SEQUENCE [LARGE SCALE GENOMIC DNA]</scope>
    <source>
        <strain evidence="2 3">JCM16774</strain>
    </source>
</reference>
<keyword evidence="1" id="KW-0488">Methylation</keyword>
<proteinExistence type="predicted"/>
<dbReference type="InterPro" id="IPR012902">
    <property type="entry name" value="N_methyl_site"/>
</dbReference>
<organism evidence="2 3">
    <name type="scientific">Pseudoleptotrichia goodfellowii</name>
    <dbReference type="NCBI Taxonomy" id="157692"/>
    <lineage>
        <taxon>Bacteria</taxon>
        <taxon>Fusobacteriati</taxon>
        <taxon>Fusobacteriota</taxon>
        <taxon>Fusobacteriia</taxon>
        <taxon>Fusobacteriales</taxon>
        <taxon>Leptotrichiaceae</taxon>
        <taxon>Pseudoleptotrichia</taxon>
    </lineage>
</organism>
<dbReference type="InterPro" id="IPR045584">
    <property type="entry name" value="Pilin-like"/>
</dbReference>
<dbReference type="STRING" id="714315.GCA_000516535_01964"/>
<evidence type="ECO:0000313" key="2">
    <source>
        <dbReference type="EMBL" id="BBM37011.1"/>
    </source>
</evidence>
<dbReference type="RefSeq" id="WP_006808254.1">
    <property type="nucleotide sequence ID" value="NZ_AP019822.1"/>
</dbReference>
<evidence type="ECO:0000313" key="3">
    <source>
        <dbReference type="Proteomes" id="UP000321606"/>
    </source>
</evidence>
<dbReference type="InterPro" id="IPR000983">
    <property type="entry name" value="Bac_GSPG_pilin"/>
</dbReference>
<accession>A0A510JF32</accession>
<dbReference type="PRINTS" id="PR00813">
    <property type="entry name" value="BCTERIALGSPG"/>
</dbReference>
<protein>
    <submittedName>
        <fullName evidence="2">Uncharacterized protein</fullName>
    </submittedName>
</protein>
<name>A0A510JF32_9FUSO</name>
<gene>
    <name evidence="2" type="ORF">JCM16774_1957</name>
</gene>
<dbReference type="GO" id="GO:0015628">
    <property type="term" value="P:protein secretion by the type II secretion system"/>
    <property type="evidence" value="ECO:0007669"/>
    <property type="project" value="InterPro"/>
</dbReference>
<dbReference type="AlphaFoldDB" id="A0A510JF32"/>
<sequence>MEKKKYNQKKSMKKGFTLIEVILVVAIITIISAIAVPQVGKYLNKANRSKVIGAVAELNNSSTSWSIDHGGDSPKNLQDVLTEQGNLQKLGIGMNTSGNFKIGNIKGTMIYDKGEVYAKIDADSKAFPGEEIRK</sequence>
<dbReference type="Proteomes" id="UP000321606">
    <property type="component" value="Chromosome"/>
</dbReference>
<dbReference type="Pfam" id="PF07963">
    <property type="entry name" value="N_methyl"/>
    <property type="match status" value="1"/>
</dbReference>
<dbReference type="EMBL" id="AP019822">
    <property type="protein sequence ID" value="BBM37011.1"/>
    <property type="molecule type" value="Genomic_DNA"/>
</dbReference>